<reference evidence="1" key="1">
    <citation type="submission" date="2021-11" db="EMBL/GenBank/DDBJ databases">
        <title>Description of a new species Pelosinus isolated from the bottom sediments of Lake Baikal.</title>
        <authorList>
            <person name="Zakharyuk A."/>
        </authorList>
    </citation>
    <scope>NUCLEOTIDE SEQUENCE</scope>
    <source>
        <strain evidence="1">Bkl1</strain>
    </source>
</reference>
<dbReference type="EMBL" id="JAJHJB010000073">
    <property type="protein sequence ID" value="MCC5468501.1"/>
    <property type="molecule type" value="Genomic_DNA"/>
</dbReference>
<proteinExistence type="predicted"/>
<evidence type="ECO:0000313" key="1">
    <source>
        <dbReference type="EMBL" id="MCC5468501.1"/>
    </source>
</evidence>
<protein>
    <submittedName>
        <fullName evidence="1">Glutathionylspermidine synthase family protein</fullName>
    </submittedName>
</protein>
<organism evidence="1 2">
    <name type="scientific">Pelosinus baikalensis</name>
    <dbReference type="NCBI Taxonomy" id="2892015"/>
    <lineage>
        <taxon>Bacteria</taxon>
        <taxon>Bacillati</taxon>
        <taxon>Bacillota</taxon>
        <taxon>Negativicutes</taxon>
        <taxon>Selenomonadales</taxon>
        <taxon>Sporomusaceae</taxon>
        <taxon>Pelosinus</taxon>
    </lineage>
</organism>
<gene>
    <name evidence="1" type="ORF">LMF89_24505</name>
</gene>
<dbReference type="SUPFAM" id="SSF56059">
    <property type="entry name" value="Glutathione synthetase ATP-binding domain-like"/>
    <property type="match status" value="1"/>
</dbReference>
<dbReference type="Proteomes" id="UP001165492">
    <property type="component" value="Unassembled WGS sequence"/>
</dbReference>
<evidence type="ECO:0000313" key="2">
    <source>
        <dbReference type="Proteomes" id="UP001165492"/>
    </source>
</evidence>
<sequence>MYGQEYALASPRELLRCDRQELAYATERLGTIFTKMIAAVQQGNDVLLRELGIPSQMFGAVRLPMMRAIPTLIGRFDFARTAEGLKMLGGKHGRVEARLTTRNPHRTVRA</sequence>
<accession>A0ABS8HZD0</accession>
<keyword evidence="2" id="KW-1185">Reference proteome</keyword>
<feature type="non-terminal residue" evidence="1">
    <location>
        <position position="110"/>
    </location>
</feature>
<comment type="caution">
    <text evidence="1">The sequence shown here is derived from an EMBL/GenBank/DDBJ whole genome shotgun (WGS) entry which is preliminary data.</text>
</comment>
<name>A0ABS8HZD0_9FIRM</name>